<accession>A0A2H3BQ76</accession>
<keyword evidence="3" id="KW-1185">Reference proteome</keyword>
<gene>
    <name evidence="2" type="ORF">ARMSODRAFT_62600</name>
</gene>
<evidence type="ECO:0000313" key="3">
    <source>
        <dbReference type="Proteomes" id="UP000218334"/>
    </source>
</evidence>
<sequence>MKWEVTAEEDSRSQVPNLSDDHTLRVRLPIRSLPCRIISIGSTGTTVRHGSTIVNIGGWESTHALSLFHHNHVLANTGFHHPHLPPLLFGNRSLLTTPFLAASRDGEYHGQEPVSFAGQARPSSSNEDISPRLSVLAT</sequence>
<dbReference type="Proteomes" id="UP000218334">
    <property type="component" value="Unassembled WGS sequence"/>
</dbReference>
<name>A0A2H3BQ76_9AGAR</name>
<reference evidence="3" key="1">
    <citation type="journal article" date="2017" name="Nat. Ecol. Evol.">
        <title>Genome expansion and lineage-specific genetic innovations in the forest pathogenic fungi Armillaria.</title>
        <authorList>
            <person name="Sipos G."/>
            <person name="Prasanna A.N."/>
            <person name="Walter M.C."/>
            <person name="O'Connor E."/>
            <person name="Balint B."/>
            <person name="Krizsan K."/>
            <person name="Kiss B."/>
            <person name="Hess J."/>
            <person name="Varga T."/>
            <person name="Slot J."/>
            <person name="Riley R."/>
            <person name="Boka B."/>
            <person name="Rigling D."/>
            <person name="Barry K."/>
            <person name="Lee J."/>
            <person name="Mihaltcheva S."/>
            <person name="LaButti K."/>
            <person name="Lipzen A."/>
            <person name="Waldron R."/>
            <person name="Moloney N.M."/>
            <person name="Sperisen C."/>
            <person name="Kredics L."/>
            <person name="Vagvoelgyi C."/>
            <person name="Patrignani A."/>
            <person name="Fitzpatrick D."/>
            <person name="Nagy I."/>
            <person name="Doyle S."/>
            <person name="Anderson J.B."/>
            <person name="Grigoriev I.V."/>
            <person name="Gueldener U."/>
            <person name="Muensterkoetter M."/>
            <person name="Nagy L.G."/>
        </authorList>
    </citation>
    <scope>NUCLEOTIDE SEQUENCE [LARGE SCALE GENOMIC DNA]</scope>
    <source>
        <strain evidence="3">28-4</strain>
    </source>
</reference>
<protein>
    <submittedName>
        <fullName evidence="2">Uncharacterized protein</fullName>
    </submittedName>
</protein>
<dbReference type="AlphaFoldDB" id="A0A2H3BQ76"/>
<dbReference type="EMBL" id="KZ293424">
    <property type="protein sequence ID" value="PBK71084.1"/>
    <property type="molecule type" value="Genomic_DNA"/>
</dbReference>
<evidence type="ECO:0000313" key="2">
    <source>
        <dbReference type="EMBL" id="PBK71084.1"/>
    </source>
</evidence>
<proteinExistence type="predicted"/>
<organism evidence="2 3">
    <name type="scientific">Armillaria solidipes</name>
    <dbReference type="NCBI Taxonomy" id="1076256"/>
    <lineage>
        <taxon>Eukaryota</taxon>
        <taxon>Fungi</taxon>
        <taxon>Dikarya</taxon>
        <taxon>Basidiomycota</taxon>
        <taxon>Agaricomycotina</taxon>
        <taxon>Agaricomycetes</taxon>
        <taxon>Agaricomycetidae</taxon>
        <taxon>Agaricales</taxon>
        <taxon>Marasmiineae</taxon>
        <taxon>Physalacriaceae</taxon>
        <taxon>Armillaria</taxon>
    </lineage>
</organism>
<evidence type="ECO:0000256" key="1">
    <source>
        <dbReference type="SAM" id="MobiDB-lite"/>
    </source>
</evidence>
<feature type="region of interest" description="Disordered" evidence="1">
    <location>
        <begin position="110"/>
        <end position="138"/>
    </location>
</feature>